<evidence type="ECO:0000313" key="2">
    <source>
        <dbReference type="EMBL" id="NEY71662.1"/>
    </source>
</evidence>
<proteinExistence type="predicted"/>
<comment type="caution">
    <text evidence="2">The sequence shown here is derived from an EMBL/GenBank/DDBJ whole genome shotgun (WGS) entry which is preliminary data.</text>
</comment>
<name>A0A6M0Q5T3_9BACI</name>
<dbReference type="RefSeq" id="WP_163179099.1">
    <property type="nucleotide sequence ID" value="NZ_JAAIWM010000002.1"/>
</dbReference>
<organism evidence="2 3">
    <name type="scientific">Bacillus mesophilus</name>
    <dbReference type="NCBI Taxonomy" id="1808955"/>
    <lineage>
        <taxon>Bacteria</taxon>
        <taxon>Bacillati</taxon>
        <taxon>Bacillota</taxon>
        <taxon>Bacilli</taxon>
        <taxon>Bacillales</taxon>
        <taxon>Bacillaceae</taxon>
        <taxon>Bacillus</taxon>
    </lineage>
</organism>
<sequence>MGEFLPIIVAIAFGIYSFLKRNMSAEDDEKRKPFSPPNLDPMHPKHFDNPKQVEAQPRPEVVIKPQVEQMYRPEHVNQKSYVKERPFKQEPIKLVKQKRVTTSMPVFTKQRLVEGVIMAEVLGPPRAQNPHHSNRARKLSK</sequence>
<dbReference type="Proteomes" id="UP000481043">
    <property type="component" value="Unassembled WGS sequence"/>
</dbReference>
<evidence type="ECO:0000313" key="3">
    <source>
        <dbReference type="Proteomes" id="UP000481043"/>
    </source>
</evidence>
<evidence type="ECO:0000256" key="1">
    <source>
        <dbReference type="SAM" id="MobiDB-lite"/>
    </source>
</evidence>
<protein>
    <submittedName>
        <fullName evidence="2">Uncharacterized protein</fullName>
    </submittedName>
</protein>
<feature type="compositionally biased region" description="Basic and acidic residues" evidence="1">
    <location>
        <begin position="42"/>
        <end position="51"/>
    </location>
</feature>
<dbReference type="AlphaFoldDB" id="A0A6M0Q5T3"/>
<gene>
    <name evidence="2" type="ORF">G4D63_07875</name>
</gene>
<dbReference type="EMBL" id="JAAIWM010000002">
    <property type="protein sequence ID" value="NEY71662.1"/>
    <property type="molecule type" value="Genomic_DNA"/>
</dbReference>
<feature type="region of interest" description="Disordered" evidence="1">
    <location>
        <begin position="26"/>
        <end position="58"/>
    </location>
</feature>
<accession>A0A6M0Q5T3</accession>
<reference evidence="2 3" key="1">
    <citation type="submission" date="2020-02" db="EMBL/GenBank/DDBJ databases">
        <title>Bacillus aquiflavi sp. nov., isolated from yellow water of strong flavor Chinese baijiu in Yibin region of China.</title>
        <authorList>
            <person name="Xie J."/>
        </authorList>
    </citation>
    <scope>NUCLEOTIDE SEQUENCE [LARGE SCALE GENOMIC DNA]</scope>
    <source>
        <strain evidence="2 3">SA4</strain>
    </source>
</reference>
<keyword evidence="3" id="KW-1185">Reference proteome</keyword>